<sequence length="136" mass="16217">MESVEEERELKNEDELFCENHFKNTFSRDKTCHYVVDIPFKEDPSKLGASRETAWRRLNALWHRLYGNPQLCSLYQKFIQEYEQLGHMTKVEEDIEPDTTYYIPHHGVYRPEKRTKLRVVFNASCPTSNGRFLNSL</sequence>
<name>A0A8X6T7A2_TRICX</name>
<dbReference type="EMBL" id="BMAU01021359">
    <property type="protein sequence ID" value="GFY21996.1"/>
    <property type="molecule type" value="Genomic_DNA"/>
</dbReference>
<proteinExistence type="predicted"/>
<evidence type="ECO:0000313" key="1">
    <source>
        <dbReference type="EMBL" id="GFY21996.1"/>
    </source>
</evidence>
<reference evidence="1" key="1">
    <citation type="submission" date="2020-08" db="EMBL/GenBank/DDBJ databases">
        <title>Multicomponent nature underlies the extraordinary mechanical properties of spider dragline silk.</title>
        <authorList>
            <person name="Kono N."/>
            <person name="Nakamura H."/>
            <person name="Mori M."/>
            <person name="Yoshida Y."/>
            <person name="Ohtoshi R."/>
            <person name="Malay A.D."/>
            <person name="Moran D.A.P."/>
            <person name="Tomita M."/>
            <person name="Numata K."/>
            <person name="Arakawa K."/>
        </authorList>
    </citation>
    <scope>NUCLEOTIDE SEQUENCE</scope>
</reference>
<keyword evidence="2" id="KW-1185">Reference proteome</keyword>
<accession>A0A8X6T7A2</accession>
<evidence type="ECO:0000313" key="2">
    <source>
        <dbReference type="Proteomes" id="UP000887159"/>
    </source>
</evidence>
<dbReference type="AlphaFoldDB" id="A0A8X6T7A2"/>
<dbReference type="Proteomes" id="UP000887159">
    <property type="component" value="Unassembled WGS sequence"/>
</dbReference>
<gene>
    <name evidence="1" type="primary">AVEN_107419_1</name>
    <name evidence="1" type="ORF">TNCV_3296401</name>
</gene>
<dbReference type="PANTHER" id="PTHR47331">
    <property type="entry name" value="PHD-TYPE DOMAIN-CONTAINING PROTEIN"/>
    <property type="match status" value="1"/>
</dbReference>
<dbReference type="PANTHER" id="PTHR47331:SF5">
    <property type="entry name" value="RIBONUCLEASE H"/>
    <property type="match status" value="1"/>
</dbReference>
<organism evidence="1 2">
    <name type="scientific">Trichonephila clavipes</name>
    <name type="common">Golden silk orbweaver</name>
    <name type="synonym">Nephila clavipes</name>
    <dbReference type="NCBI Taxonomy" id="2585209"/>
    <lineage>
        <taxon>Eukaryota</taxon>
        <taxon>Metazoa</taxon>
        <taxon>Ecdysozoa</taxon>
        <taxon>Arthropoda</taxon>
        <taxon>Chelicerata</taxon>
        <taxon>Arachnida</taxon>
        <taxon>Araneae</taxon>
        <taxon>Araneomorphae</taxon>
        <taxon>Entelegynae</taxon>
        <taxon>Araneoidea</taxon>
        <taxon>Nephilidae</taxon>
        <taxon>Trichonephila</taxon>
    </lineage>
</organism>
<protein>
    <submittedName>
        <fullName evidence="1">DUF1758 domain-containing protein</fullName>
    </submittedName>
</protein>
<comment type="caution">
    <text evidence="1">The sequence shown here is derived from an EMBL/GenBank/DDBJ whole genome shotgun (WGS) entry which is preliminary data.</text>
</comment>